<proteinExistence type="predicted"/>
<keyword evidence="3" id="KW-0812">Transmembrane</keyword>
<dbReference type="GO" id="GO:0015979">
    <property type="term" value="P:photosynthesis"/>
    <property type="evidence" value="ECO:0007669"/>
    <property type="project" value="UniProtKB-KW"/>
</dbReference>
<dbReference type="GeneID" id="9481832"/>
<protein>
    <submittedName>
        <fullName evidence="7">Hypothetical chloroplast RF12</fullName>
    </submittedName>
</protein>
<gene>
    <name evidence="7" type="primary">ycf12</name>
</gene>
<evidence type="ECO:0000256" key="6">
    <source>
        <dbReference type="ARBA" id="ARBA00023276"/>
    </source>
</evidence>
<sequence>METLLQLFAIFLIVTAGPAVVVLAATRSGNL</sequence>
<keyword evidence="4" id="KW-1133">Transmembrane helix</keyword>
<evidence type="ECO:0000256" key="4">
    <source>
        <dbReference type="ARBA" id="ARBA00022989"/>
    </source>
</evidence>
<dbReference type="GO" id="GO:0009523">
    <property type="term" value="C:photosystem II"/>
    <property type="evidence" value="ECO:0007669"/>
    <property type="project" value="UniProtKB-KW"/>
</dbReference>
<evidence type="ECO:0000313" key="7">
    <source>
        <dbReference type="EMBL" id="ACZ58468.1"/>
    </source>
</evidence>
<evidence type="ECO:0000256" key="5">
    <source>
        <dbReference type="ARBA" id="ARBA00023136"/>
    </source>
</evidence>
<dbReference type="Pfam" id="PF05969">
    <property type="entry name" value="PSII_Ycf12"/>
    <property type="match status" value="1"/>
</dbReference>
<comment type="subcellular location">
    <subcellularLocation>
        <location evidence="1">Membrane</location>
        <topology evidence="1">Single-pass membrane protein</topology>
    </subcellularLocation>
</comment>
<dbReference type="NCBIfam" id="NF010239">
    <property type="entry name" value="PRK13686.1"/>
    <property type="match status" value="1"/>
</dbReference>
<keyword evidence="6" id="KW-0604">Photosystem II</keyword>
<dbReference type="RefSeq" id="YP_003795501.1">
    <property type="nucleotide sequence ID" value="NC_014346.1"/>
</dbReference>
<keyword evidence="2" id="KW-0602">Photosynthesis</keyword>
<dbReference type="AlphaFoldDB" id="E2DSK3"/>
<evidence type="ECO:0000256" key="1">
    <source>
        <dbReference type="ARBA" id="ARBA00004167"/>
    </source>
</evidence>
<accession>E2DSK3</accession>
<reference evidence="7" key="1">
    <citation type="journal article" date="2008" name="J. Phycol.">
        <title>Deep division in the Chlorophyceae (Chlorophyta) revealed by chloroplast phylogenomic analyseS.</title>
        <authorList>
            <person name="Turmel M."/>
            <person name="Brouard J.-S."/>
            <person name="Gagnon C."/>
            <person name="Otis C."/>
            <person name="Lemieux C."/>
        </authorList>
    </citation>
    <scope>NUCLEOTIDE SEQUENCE</scope>
</reference>
<organism evidence="7">
    <name type="scientific">Floydiella terrestris</name>
    <name type="common">Green alga</name>
    <name type="synonym">Planophila terrestris</name>
    <dbReference type="NCBI Taxonomy" id="51328"/>
    <lineage>
        <taxon>Eukaryota</taxon>
        <taxon>Viridiplantae</taxon>
        <taxon>Chlorophyta</taxon>
        <taxon>core chlorophytes</taxon>
        <taxon>Chlorophyceae</taxon>
        <taxon>OCC clade</taxon>
        <taxon>Chaetopeltidales</taxon>
        <taxon>Chaetopeltidaceae</taxon>
        <taxon>Floydiella</taxon>
    </lineage>
</organism>
<keyword evidence="5" id="KW-0472">Membrane</keyword>
<evidence type="ECO:0000256" key="2">
    <source>
        <dbReference type="ARBA" id="ARBA00022531"/>
    </source>
</evidence>
<keyword evidence="7" id="KW-0150">Chloroplast</keyword>
<evidence type="ECO:0000256" key="3">
    <source>
        <dbReference type="ARBA" id="ARBA00022692"/>
    </source>
</evidence>
<keyword evidence="7" id="KW-0934">Plastid</keyword>
<dbReference type="InterPro" id="IPR010284">
    <property type="entry name" value="PSII_Ycf12_core-subunit"/>
</dbReference>
<geneLocation type="chloroplast" evidence="7"/>
<name>E2DSK3_FLOTE</name>
<reference evidence="7" key="2">
    <citation type="journal article" date="2010" name="Genome Biol. Evol.">
        <title>The exceptionally large chloroplast genome of the green alga Floydiella terrestris illuminates the evolutionary history of the Chlorophyceae.</title>
        <authorList>
            <person name="Brouard J.S."/>
            <person name="Otis C."/>
            <person name="Lemieux C."/>
            <person name="Turmel M."/>
        </authorList>
    </citation>
    <scope>NUCLEOTIDE SEQUENCE</scope>
</reference>
<dbReference type="EMBL" id="GU196268">
    <property type="protein sequence ID" value="ACZ58468.1"/>
    <property type="molecule type" value="Genomic_DNA"/>
</dbReference>